<reference evidence="15" key="3">
    <citation type="submission" date="2025-09" db="UniProtKB">
        <authorList>
            <consortium name="Ensembl"/>
        </authorList>
    </citation>
    <scope>IDENTIFICATION</scope>
</reference>
<keyword evidence="11" id="KW-0807">Transducer</keyword>
<feature type="transmembrane region" description="Helical" evidence="13">
    <location>
        <begin position="234"/>
        <end position="255"/>
    </location>
</feature>
<comment type="subcellular location">
    <subcellularLocation>
        <location evidence="1">Cell membrane</location>
        <topology evidence="1">Multi-pass membrane protein</topology>
    </subcellularLocation>
</comment>
<dbReference type="PANTHER" id="PTHR24231:SF48">
    <property type="entry name" value="G-PROTEIN COUPLED RECEPTORS FAMILY 1 PROFILE DOMAIN-CONTAINING PROTEIN"/>
    <property type="match status" value="1"/>
</dbReference>
<evidence type="ECO:0000256" key="10">
    <source>
        <dbReference type="ARBA" id="ARBA00023170"/>
    </source>
</evidence>
<keyword evidence="10" id="KW-0675">Receptor</keyword>
<evidence type="ECO:0000256" key="3">
    <source>
        <dbReference type="ARBA" id="ARBA00022692"/>
    </source>
</evidence>
<keyword evidence="8 13" id="KW-0472">Membrane</keyword>
<accession>A0AAY4D375</accession>
<gene>
    <name evidence="15" type="primary">CYSLTR1</name>
</gene>
<dbReference type="GO" id="GO:0004930">
    <property type="term" value="F:G protein-coupled receptor activity"/>
    <property type="evidence" value="ECO:0007669"/>
    <property type="project" value="UniProtKB-KW"/>
</dbReference>
<keyword evidence="2" id="KW-1003">Cell membrane</keyword>
<dbReference type="PRINTS" id="PR01157">
    <property type="entry name" value="P2YPURNOCPTR"/>
</dbReference>
<feature type="transmembrane region" description="Helical" evidence="13">
    <location>
        <begin position="284"/>
        <end position="306"/>
    </location>
</feature>
<evidence type="ECO:0000256" key="2">
    <source>
        <dbReference type="ARBA" id="ARBA00022475"/>
    </source>
</evidence>
<dbReference type="FunFam" id="1.20.1070.10:FF:000017">
    <property type="entry name" value="lysophosphatidic acid receptor 4"/>
    <property type="match status" value="1"/>
</dbReference>
<dbReference type="PRINTS" id="PR00237">
    <property type="entry name" value="GPCRRHODOPSN"/>
</dbReference>
<evidence type="ECO:0000256" key="7">
    <source>
        <dbReference type="ARBA" id="ARBA00023130"/>
    </source>
</evidence>
<evidence type="ECO:0000256" key="13">
    <source>
        <dbReference type="SAM" id="Phobius"/>
    </source>
</evidence>
<evidence type="ECO:0000256" key="9">
    <source>
        <dbReference type="ARBA" id="ARBA00023157"/>
    </source>
</evidence>
<feature type="region of interest" description="Disordered" evidence="12">
    <location>
        <begin position="320"/>
        <end position="348"/>
    </location>
</feature>
<reference evidence="15" key="2">
    <citation type="submission" date="2025-08" db="UniProtKB">
        <authorList>
            <consortium name="Ensembl"/>
        </authorList>
    </citation>
    <scope>IDENTIFICATION</scope>
</reference>
<reference evidence="15 16" key="1">
    <citation type="submission" date="2020-06" db="EMBL/GenBank/DDBJ databases">
        <authorList>
            <consortium name="Wellcome Sanger Institute Data Sharing"/>
        </authorList>
    </citation>
    <scope>NUCLEOTIDE SEQUENCE [LARGE SCALE GENOMIC DNA]</scope>
</reference>
<dbReference type="Proteomes" id="UP000694580">
    <property type="component" value="Chromosome 13"/>
</dbReference>
<name>A0AAY4D375_9TELE</name>
<keyword evidence="6" id="KW-0297">G-protein coupled receptor</keyword>
<keyword evidence="3 13" id="KW-0812">Transmembrane</keyword>
<evidence type="ECO:0000256" key="4">
    <source>
        <dbReference type="ARBA" id="ARBA00022859"/>
    </source>
</evidence>
<evidence type="ECO:0000256" key="8">
    <source>
        <dbReference type="ARBA" id="ARBA00023136"/>
    </source>
</evidence>
<proteinExistence type="predicted"/>
<keyword evidence="16" id="KW-1185">Reference proteome</keyword>
<keyword evidence="5 13" id="KW-1133">Transmembrane helix</keyword>
<evidence type="ECO:0000256" key="6">
    <source>
        <dbReference type="ARBA" id="ARBA00023040"/>
    </source>
</evidence>
<dbReference type="PROSITE" id="PS50262">
    <property type="entry name" value="G_PROTEIN_RECEP_F1_2"/>
    <property type="match status" value="1"/>
</dbReference>
<dbReference type="PANTHER" id="PTHR24231">
    <property type="entry name" value="PURINOCEPTOR-RELATED G-PROTEIN COUPLED RECEPTOR"/>
    <property type="match status" value="1"/>
</dbReference>
<dbReference type="SUPFAM" id="SSF81321">
    <property type="entry name" value="Family A G protein-coupled receptor-like"/>
    <property type="match status" value="1"/>
</dbReference>
<dbReference type="Gene3D" id="1.20.1070.10">
    <property type="entry name" value="Rhodopsin 7-helix transmembrane proteins"/>
    <property type="match status" value="1"/>
</dbReference>
<dbReference type="GeneTree" id="ENSGT00990000203527"/>
<feature type="transmembrane region" description="Helical" evidence="13">
    <location>
        <begin position="60"/>
        <end position="80"/>
    </location>
</feature>
<dbReference type="Ensembl" id="ENSDCDT00010049633.1">
    <property type="protein sequence ID" value="ENSDCDP00010039843.1"/>
    <property type="gene ID" value="ENSDCDG00010025535.1"/>
</dbReference>
<feature type="transmembrane region" description="Helical" evidence="13">
    <location>
        <begin position="141"/>
        <end position="162"/>
    </location>
</feature>
<dbReference type="GO" id="GO:0002250">
    <property type="term" value="P:adaptive immune response"/>
    <property type="evidence" value="ECO:0007669"/>
    <property type="project" value="UniProtKB-KW"/>
</dbReference>
<dbReference type="Pfam" id="PF00001">
    <property type="entry name" value="7tm_1"/>
    <property type="match status" value="1"/>
</dbReference>
<sequence>LKVTFENPVSRVDDCSIGDFKSRVYPAAYLSIFAFGLAGGLLSLWGFVGVWRSQRSFTPVNLFMVNLLVSDLMLVCSLPFRATYYLMDSDWVFGDTLCRVMSYVFYINMYGSVYFLMALSVVRYVAITRPYLYRQNQKGRLAAVVCCVLWLLVSLPSIPMLFSGVRVESNKTRCLDLDLDRRQLDTIIALNYSATLFGFVLPFLVISVCYVFVVHTLLRRCRAQGTRTLRYNKSCSLVAVVLLIFLACFLPYHVVRGVFLATEQSICSGGFGGSCEYVNGVRRAAVVTLCLAAANSCVDPILYFLVAENFQRFWQKTRRKLSQGRPQNGRGGPREAFPLSSRARPKPTSYGANIQKYCVKSEYY</sequence>
<keyword evidence="9" id="KW-1015">Disulfide bond</keyword>
<evidence type="ECO:0000313" key="16">
    <source>
        <dbReference type="Proteomes" id="UP000694580"/>
    </source>
</evidence>
<evidence type="ECO:0000256" key="5">
    <source>
        <dbReference type="ARBA" id="ARBA00022989"/>
    </source>
</evidence>
<feature type="transmembrane region" description="Helical" evidence="13">
    <location>
        <begin position="100"/>
        <end position="121"/>
    </location>
</feature>
<dbReference type="GO" id="GO:0005886">
    <property type="term" value="C:plasma membrane"/>
    <property type="evidence" value="ECO:0007669"/>
    <property type="project" value="UniProtKB-SubCell"/>
</dbReference>
<evidence type="ECO:0000256" key="11">
    <source>
        <dbReference type="ARBA" id="ARBA00023224"/>
    </source>
</evidence>
<feature type="transmembrane region" description="Helical" evidence="13">
    <location>
        <begin position="27"/>
        <end position="48"/>
    </location>
</feature>
<keyword evidence="4" id="KW-0391">Immunity</keyword>
<dbReference type="AlphaFoldDB" id="A0AAY4D375"/>
<evidence type="ECO:0000256" key="1">
    <source>
        <dbReference type="ARBA" id="ARBA00004651"/>
    </source>
</evidence>
<dbReference type="InterPro" id="IPR017452">
    <property type="entry name" value="GPCR_Rhodpsn_7TM"/>
</dbReference>
<feature type="domain" description="G-protein coupled receptors family 1 profile" evidence="14">
    <location>
        <begin position="39"/>
        <end position="303"/>
    </location>
</feature>
<evidence type="ECO:0000256" key="12">
    <source>
        <dbReference type="SAM" id="MobiDB-lite"/>
    </source>
</evidence>
<protein>
    <recommendedName>
        <fullName evidence="14">G-protein coupled receptors family 1 profile domain-containing protein</fullName>
    </recommendedName>
</protein>
<feature type="transmembrane region" description="Helical" evidence="13">
    <location>
        <begin position="187"/>
        <end position="213"/>
    </location>
</feature>
<organism evidence="15 16">
    <name type="scientific">Denticeps clupeoides</name>
    <name type="common">denticle herring</name>
    <dbReference type="NCBI Taxonomy" id="299321"/>
    <lineage>
        <taxon>Eukaryota</taxon>
        <taxon>Metazoa</taxon>
        <taxon>Chordata</taxon>
        <taxon>Craniata</taxon>
        <taxon>Vertebrata</taxon>
        <taxon>Euteleostomi</taxon>
        <taxon>Actinopterygii</taxon>
        <taxon>Neopterygii</taxon>
        <taxon>Teleostei</taxon>
        <taxon>Clupei</taxon>
        <taxon>Clupeiformes</taxon>
        <taxon>Denticipitoidei</taxon>
        <taxon>Denticipitidae</taxon>
        <taxon>Denticeps</taxon>
    </lineage>
</organism>
<dbReference type="InterPro" id="IPR000276">
    <property type="entry name" value="GPCR_Rhodpsn"/>
</dbReference>
<keyword evidence="7" id="KW-1064">Adaptive immunity</keyword>
<evidence type="ECO:0000259" key="14">
    <source>
        <dbReference type="PROSITE" id="PS50262"/>
    </source>
</evidence>
<evidence type="ECO:0000313" key="15">
    <source>
        <dbReference type="Ensembl" id="ENSDCDP00010039843.1"/>
    </source>
</evidence>